<dbReference type="AlphaFoldDB" id="A0A7C1FG63"/>
<gene>
    <name evidence="9" type="ORF">ENQ20_05510</name>
</gene>
<evidence type="ECO:0000256" key="6">
    <source>
        <dbReference type="ARBA" id="ARBA00023136"/>
    </source>
</evidence>
<dbReference type="Gene3D" id="1.10.3720.10">
    <property type="entry name" value="MetI-like"/>
    <property type="match status" value="1"/>
</dbReference>
<dbReference type="GO" id="GO:0005886">
    <property type="term" value="C:plasma membrane"/>
    <property type="evidence" value="ECO:0007669"/>
    <property type="project" value="UniProtKB-SubCell"/>
</dbReference>
<evidence type="ECO:0000256" key="2">
    <source>
        <dbReference type="ARBA" id="ARBA00022448"/>
    </source>
</evidence>
<dbReference type="SUPFAM" id="SSF161098">
    <property type="entry name" value="MetI-like"/>
    <property type="match status" value="2"/>
</dbReference>
<dbReference type="Pfam" id="PF00528">
    <property type="entry name" value="BPD_transp_1"/>
    <property type="match status" value="1"/>
</dbReference>
<feature type="transmembrane region" description="Helical" evidence="7">
    <location>
        <begin position="329"/>
        <end position="347"/>
    </location>
</feature>
<name>A0A7C1FG63_9CHLR</name>
<protein>
    <submittedName>
        <fullName evidence="9">Sugar ABC transporter permease</fullName>
    </submittedName>
</protein>
<keyword evidence="4 7" id="KW-0812">Transmembrane</keyword>
<feature type="transmembrane region" description="Helical" evidence="7">
    <location>
        <begin position="16"/>
        <end position="37"/>
    </location>
</feature>
<keyword evidence="3" id="KW-1003">Cell membrane</keyword>
<accession>A0A7C1FG63</accession>
<proteinExistence type="inferred from homology"/>
<organism evidence="9">
    <name type="scientific">Caldilinea aerophila</name>
    <dbReference type="NCBI Taxonomy" id="133453"/>
    <lineage>
        <taxon>Bacteria</taxon>
        <taxon>Bacillati</taxon>
        <taxon>Chloroflexota</taxon>
        <taxon>Caldilineae</taxon>
        <taxon>Caldilineales</taxon>
        <taxon>Caldilineaceae</taxon>
        <taxon>Caldilinea</taxon>
    </lineage>
</organism>
<evidence type="ECO:0000256" key="7">
    <source>
        <dbReference type="RuleBase" id="RU363032"/>
    </source>
</evidence>
<evidence type="ECO:0000313" key="9">
    <source>
        <dbReference type="EMBL" id="HDX30936.1"/>
    </source>
</evidence>
<feature type="transmembrane region" description="Helical" evidence="7">
    <location>
        <begin position="139"/>
        <end position="160"/>
    </location>
</feature>
<keyword evidence="2 7" id="KW-0813">Transport</keyword>
<reference evidence="9" key="1">
    <citation type="journal article" date="2020" name="mSystems">
        <title>Genome- and Community-Level Interaction Insights into Carbon Utilization and Element Cycling Functions of Hydrothermarchaeota in Hydrothermal Sediment.</title>
        <authorList>
            <person name="Zhou Z."/>
            <person name="Liu Y."/>
            <person name="Xu W."/>
            <person name="Pan J."/>
            <person name="Luo Z.H."/>
            <person name="Li M."/>
        </authorList>
    </citation>
    <scope>NUCLEOTIDE SEQUENCE [LARGE SCALE GENOMIC DNA]</scope>
    <source>
        <strain evidence="9">SpSt-289</strain>
    </source>
</reference>
<dbReference type="PROSITE" id="PS50928">
    <property type="entry name" value="ABC_TM1"/>
    <property type="match status" value="1"/>
</dbReference>
<dbReference type="PANTHER" id="PTHR43005:SF2">
    <property type="entry name" value="INTEGRAL MEMBRANE SUGAR TRANSPORT PROTEIN"/>
    <property type="match status" value="1"/>
</dbReference>
<evidence type="ECO:0000259" key="8">
    <source>
        <dbReference type="PROSITE" id="PS50928"/>
    </source>
</evidence>
<dbReference type="PANTHER" id="PTHR43005">
    <property type="entry name" value="BLR7065 PROTEIN"/>
    <property type="match status" value="1"/>
</dbReference>
<dbReference type="InterPro" id="IPR035906">
    <property type="entry name" value="MetI-like_sf"/>
</dbReference>
<dbReference type="EMBL" id="DSMG01000061">
    <property type="protein sequence ID" value="HDX30936.1"/>
    <property type="molecule type" value="Genomic_DNA"/>
</dbReference>
<feature type="transmembrane region" description="Helical" evidence="7">
    <location>
        <begin position="270"/>
        <end position="289"/>
    </location>
</feature>
<keyword evidence="6 7" id="KW-0472">Membrane</keyword>
<feature type="transmembrane region" description="Helical" evidence="7">
    <location>
        <begin position="172"/>
        <end position="193"/>
    </location>
</feature>
<feature type="domain" description="ABC transmembrane type-1" evidence="8">
    <location>
        <begin position="135"/>
        <end position="346"/>
    </location>
</feature>
<evidence type="ECO:0000256" key="3">
    <source>
        <dbReference type="ARBA" id="ARBA00022475"/>
    </source>
</evidence>
<comment type="subcellular location">
    <subcellularLocation>
        <location evidence="1 7">Cell membrane</location>
        <topology evidence="1 7">Multi-pass membrane protein</topology>
    </subcellularLocation>
</comment>
<sequence length="357" mass="39931">MAREGSSDLAKREQRLAYWLLAPTFIILLVIAIYPLFSVFYNSFTNNVFASAAPGEFVGFQNYQRLLSITVRQLPPRLDEAGQPIVDPTTGAVQYESAVTVLPREPIRFRPVTQFDLFGSRFVLGATDPSFIRAVWDTIVFAVVTVFLELVLGMIVALIVNANFKGRSLMRAIILIPWAIPTAVSSQMWAYMLQPNRTGFFNTVFWYLGLGNGEIPFLSDPAWQLPSMIMIDVWKTTPFMALLLLAGLQLIPGDIYEAADVDGAGPVRQFFQLTLPLLKGTIAVALVFRTLDALRVFDLFQIVLGQARYSMASFTYYELIQNRQMGYSSASSVVIFLVLSVFAVIYMRSLGVKSDDH</sequence>
<dbReference type="InterPro" id="IPR000515">
    <property type="entry name" value="MetI-like"/>
</dbReference>
<keyword evidence="5 7" id="KW-1133">Transmembrane helix</keyword>
<dbReference type="CDD" id="cd06261">
    <property type="entry name" value="TM_PBP2"/>
    <property type="match status" value="1"/>
</dbReference>
<comment type="similarity">
    <text evidence="7">Belongs to the binding-protein-dependent transport system permease family.</text>
</comment>
<evidence type="ECO:0000256" key="4">
    <source>
        <dbReference type="ARBA" id="ARBA00022692"/>
    </source>
</evidence>
<dbReference type="GO" id="GO:0055085">
    <property type="term" value="P:transmembrane transport"/>
    <property type="evidence" value="ECO:0007669"/>
    <property type="project" value="InterPro"/>
</dbReference>
<comment type="caution">
    <text evidence="9">The sequence shown here is derived from an EMBL/GenBank/DDBJ whole genome shotgun (WGS) entry which is preliminary data.</text>
</comment>
<evidence type="ECO:0000256" key="5">
    <source>
        <dbReference type="ARBA" id="ARBA00022989"/>
    </source>
</evidence>
<evidence type="ECO:0000256" key="1">
    <source>
        <dbReference type="ARBA" id="ARBA00004651"/>
    </source>
</evidence>